<feature type="signal peptide" evidence="2">
    <location>
        <begin position="1"/>
        <end position="23"/>
    </location>
</feature>
<sequence>MFKKMLALALVMMMALVMVPAQAEEAASAFPAVAKEDLKIGMIYVGDTSDGGYNYTHDNALMTAVKELGLDESQVIKKTNVPEDATCETALRELVEAGCQIIFADSFGHMYYMEPIAEEYPEVIFSHCSGYINNGVNMNNYFGRIYQPRFLSGLAAGMKTQTNKIGYVSAMDNPECNGGIDAFTLGVRAVNPDATVYVKYTNTWYDPTIERQTADALIDMGCDVIAQHQDSTMAMVAAQEAGVWGCGYNADMTEAAPDAHLCAPIWNWTVVYKAELENVINGTWTCENYFLGMQEGMVGLSPLTKNCAEGTQEVIDEWTAKIMDGSFDVFDGEIKDNTGVVRVEEGQRLTDAEITSIDWLVEGAVVA</sequence>
<evidence type="ECO:0000256" key="1">
    <source>
        <dbReference type="ARBA" id="ARBA00022729"/>
    </source>
</evidence>
<feature type="chain" id="PRO_5039183221" evidence="2">
    <location>
        <begin position="24"/>
        <end position="367"/>
    </location>
</feature>
<name>A0A9D1LSP4_9FIRM</name>
<evidence type="ECO:0000256" key="2">
    <source>
        <dbReference type="SAM" id="SignalP"/>
    </source>
</evidence>
<evidence type="ECO:0000313" key="5">
    <source>
        <dbReference type="Proteomes" id="UP000824123"/>
    </source>
</evidence>
<dbReference type="InterPro" id="IPR003760">
    <property type="entry name" value="PnrA-like"/>
</dbReference>
<reference evidence="4" key="1">
    <citation type="submission" date="2020-10" db="EMBL/GenBank/DDBJ databases">
        <authorList>
            <person name="Gilroy R."/>
        </authorList>
    </citation>
    <scope>NUCLEOTIDE SEQUENCE</scope>
    <source>
        <strain evidence="4">ChiSxjej2B14-8506</strain>
    </source>
</reference>
<evidence type="ECO:0000259" key="3">
    <source>
        <dbReference type="Pfam" id="PF02608"/>
    </source>
</evidence>
<accession>A0A9D1LSP4</accession>
<comment type="caution">
    <text evidence="4">The sequence shown here is derived from an EMBL/GenBank/DDBJ whole genome shotgun (WGS) entry which is preliminary data.</text>
</comment>
<organism evidence="4 5">
    <name type="scientific">Candidatus Fimadaptatus faecigallinarum</name>
    <dbReference type="NCBI Taxonomy" id="2840814"/>
    <lineage>
        <taxon>Bacteria</taxon>
        <taxon>Bacillati</taxon>
        <taxon>Bacillota</taxon>
        <taxon>Clostridia</taxon>
        <taxon>Eubacteriales</taxon>
        <taxon>Candidatus Fimadaptatus</taxon>
    </lineage>
</organism>
<evidence type="ECO:0000313" key="4">
    <source>
        <dbReference type="EMBL" id="HIU47261.1"/>
    </source>
</evidence>
<dbReference type="Gene3D" id="3.40.50.2300">
    <property type="match status" value="2"/>
</dbReference>
<dbReference type="Pfam" id="PF02608">
    <property type="entry name" value="Bmp"/>
    <property type="match status" value="1"/>
</dbReference>
<gene>
    <name evidence="4" type="ORF">IAC59_08375</name>
</gene>
<protein>
    <submittedName>
        <fullName evidence="4">BMP family ABC transporter substrate-binding protein</fullName>
    </submittedName>
</protein>
<dbReference type="EMBL" id="DVNK01000051">
    <property type="protein sequence ID" value="HIU47261.1"/>
    <property type="molecule type" value="Genomic_DNA"/>
</dbReference>
<keyword evidence="1 2" id="KW-0732">Signal</keyword>
<dbReference type="Proteomes" id="UP000824123">
    <property type="component" value="Unassembled WGS sequence"/>
</dbReference>
<proteinExistence type="predicted"/>
<reference evidence="4" key="2">
    <citation type="journal article" date="2021" name="PeerJ">
        <title>Extensive microbial diversity within the chicken gut microbiome revealed by metagenomics and culture.</title>
        <authorList>
            <person name="Gilroy R."/>
            <person name="Ravi A."/>
            <person name="Getino M."/>
            <person name="Pursley I."/>
            <person name="Horton D.L."/>
            <person name="Alikhan N.F."/>
            <person name="Baker D."/>
            <person name="Gharbi K."/>
            <person name="Hall N."/>
            <person name="Watson M."/>
            <person name="Adriaenssens E.M."/>
            <person name="Foster-Nyarko E."/>
            <person name="Jarju S."/>
            <person name="Secka A."/>
            <person name="Antonio M."/>
            <person name="Oren A."/>
            <person name="Chaudhuri R.R."/>
            <person name="La Ragione R."/>
            <person name="Hildebrand F."/>
            <person name="Pallen M.J."/>
        </authorList>
    </citation>
    <scope>NUCLEOTIDE SEQUENCE</scope>
    <source>
        <strain evidence="4">ChiSxjej2B14-8506</strain>
    </source>
</reference>
<dbReference type="PANTHER" id="PTHR43208">
    <property type="entry name" value="ABC TRANSPORTER SUBSTRATE-BINDING PROTEIN"/>
    <property type="match status" value="1"/>
</dbReference>
<dbReference type="CDD" id="cd19963">
    <property type="entry name" value="PBP1_BMP-like"/>
    <property type="match status" value="1"/>
</dbReference>
<dbReference type="AlphaFoldDB" id="A0A9D1LSP4"/>
<feature type="domain" description="ABC transporter substrate-binding protein PnrA-like" evidence="3">
    <location>
        <begin position="39"/>
        <end position="324"/>
    </location>
</feature>
<dbReference type="PANTHER" id="PTHR43208:SF1">
    <property type="entry name" value="ABC TRANSPORTER SUBSTRATE-BINDING PROTEIN"/>
    <property type="match status" value="1"/>
</dbReference>
<dbReference type="GO" id="GO:0005886">
    <property type="term" value="C:plasma membrane"/>
    <property type="evidence" value="ECO:0007669"/>
    <property type="project" value="InterPro"/>
</dbReference>
<dbReference type="InterPro" id="IPR052910">
    <property type="entry name" value="ABC-Purine-Binding"/>
</dbReference>